<keyword evidence="3" id="KW-1003">Cell membrane</keyword>
<dbReference type="GO" id="GO:0005886">
    <property type="term" value="C:plasma membrane"/>
    <property type="evidence" value="ECO:0007669"/>
    <property type="project" value="UniProtKB-SubCell"/>
</dbReference>
<dbReference type="GO" id="GO:0032870">
    <property type="term" value="P:cellular response to hormone stimulus"/>
    <property type="evidence" value="ECO:0007669"/>
    <property type="project" value="TreeGrafter"/>
</dbReference>
<evidence type="ECO:0000256" key="9">
    <source>
        <dbReference type="SAM" id="Phobius"/>
    </source>
</evidence>
<keyword evidence="12" id="KW-1185">Reference proteome</keyword>
<evidence type="ECO:0000259" key="10">
    <source>
        <dbReference type="PROSITE" id="PS50262"/>
    </source>
</evidence>
<comment type="subcellular location">
    <subcellularLocation>
        <location evidence="1">Cell membrane</location>
        <topology evidence="1">Multi-pass membrane protein</topology>
    </subcellularLocation>
</comment>
<dbReference type="InterPro" id="IPR000276">
    <property type="entry name" value="GPCR_Rhodpsn"/>
</dbReference>
<dbReference type="SUPFAM" id="SSF81321">
    <property type="entry name" value="Family A G protein-coupled receptor-like"/>
    <property type="match status" value="1"/>
</dbReference>
<reference evidence="11" key="2">
    <citation type="submission" date="2020-05" db="UniProtKB">
        <authorList>
            <consortium name="EnsemblMetazoa"/>
        </authorList>
    </citation>
    <scope>IDENTIFICATION</scope>
    <source>
        <strain evidence="11">Ngousso</strain>
    </source>
</reference>
<feature type="compositionally biased region" description="Low complexity" evidence="8">
    <location>
        <begin position="461"/>
        <end position="470"/>
    </location>
</feature>
<dbReference type="Proteomes" id="UP001105220">
    <property type="component" value="Unplaced"/>
</dbReference>
<proteinExistence type="inferred from homology"/>
<protein>
    <submittedName>
        <fullName evidence="11">G_PROTEIN_RECEP_F1_2 domain-containing protein</fullName>
    </submittedName>
</protein>
<feature type="transmembrane region" description="Helical" evidence="9">
    <location>
        <begin position="254"/>
        <end position="279"/>
    </location>
</feature>
<comment type="similarity">
    <text evidence="2">Belongs to the G-protein coupled receptor 1 family.</text>
</comment>
<feature type="compositionally biased region" description="Low complexity" evidence="8">
    <location>
        <begin position="571"/>
        <end position="586"/>
    </location>
</feature>
<evidence type="ECO:0000256" key="4">
    <source>
        <dbReference type="ARBA" id="ARBA00022692"/>
    </source>
</evidence>
<dbReference type="FunFam" id="1.20.1070.10:FF:000317">
    <property type="entry name" value="Neuropeptide FF receptor"/>
    <property type="match status" value="1"/>
</dbReference>
<dbReference type="InterPro" id="IPR017452">
    <property type="entry name" value="GPCR_Rhodpsn_7TM"/>
</dbReference>
<dbReference type="Pfam" id="PF00001">
    <property type="entry name" value="7tm_1"/>
    <property type="match status" value="2"/>
</dbReference>
<evidence type="ECO:0000313" key="11">
    <source>
        <dbReference type="EnsemblMetazoa" id="ACON003335-PA"/>
    </source>
</evidence>
<feature type="transmembrane region" description="Helical" evidence="9">
    <location>
        <begin position="95"/>
        <end position="115"/>
    </location>
</feature>
<reference key="1">
    <citation type="journal article" date="2019" name="Genes (Basel)">
        <title>A High-Quality De novo Genome Assembly from a Single Mosquito Using PacBio Sequencing.</title>
        <authorList>
            <person name="Kingan S.B."/>
            <person name="Heaton H."/>
            <person name="Cudini J."/>
            <person name="Lambert C.C."/>
            <person name="Baybayan P."/>
            <person name="Galvin B.D."/>
            <person name="Durbin R."/>
            <person name="Korlach J."/>
            <person name="Lawniczak M.K.N."/>
        </authorList>
    </citation>
    <scope>NUCLEOTIDE SEQUENCE [LARGE SCALE GENOMIC DNA]</scope>
    <source>
        <strain>Mali-NIH</strain>
    </source>
</reference>
<feature type="compositionally biased region" description="Polar residues" evidence="8">
    <location>
        <begin position="447"/>
        <end position="460"/>
    </location>
</feature>
<evidence type="ECO:0000256" key="8">
    <source>
        <dbReference type="SAM" id="MobiDB-lite"/>
    </source>
</evidence>
<sequence length="865" mass="95164">MWHKVYFSILPAVRIIGRHHGEGALCVSSSPNVAVGNDTAGPFEEYELFYRHSYTMTAVYCVAYFIVFIVGLVGNSFVIAVVFRAPRMRTVTNFFIVNLAVADVLVIVFCLPATLMSNIFRDLKHCSSPHCCALFLAIWWPLKLQITKRRARFMIVCIWIIALSSTVPWALFFDLVPIIPEAPDIKLCVEVWPPGTDGALYFLLANLVACYLLPMTLITICYILIWIKVWRRSIPGDSKDAQMDRMQQKSKIKVVKMLVVVVILFVLSWLPLYVIFARIKLGGALESSEEELLQIATPIAQWLGASNSCINPILYAFFNKKYRKGFAAIIRSRKCCGRLRYYETVAIASSSTSTRKSSHYHNSQKRAGGSPSVKSADVVSYIYEEKGGRKHHAISKQNSDLSRHMLLKQDSSISRQSLLLKQDSVASRSAILYRQDSDNSRQMLLKQDSNSSRDMLSKQCSASDSISRQDSQISYIEPPRKGILCKQDTQISYIEHGGPVGTLANGGGPPAPNKKYSASLSSQDSVLSIIEHKRHKLVKQDSIFSFNEPKSGKPLSALRFRLRFAGRRPSARAAAPHHPSSHAPARTGAGPPHRPPGSAGEVRLPAAAQPTIARTHACTHPFTAFPTLTTVRPVASHPAAGEPVGPNAPMNRYPFRTTTTAARISATARDTIASSASPHVPEVHRPTAIDRAHCTLGTIPELPIEHPPFHPSSKHASVCHACLESGVTAASASGTTSTVTTATTTATTTSPVRRWDRRRWLPFGTGKRGKPSATNTRHPLLFLLIVVYESATPAPFKRHQLVKQHSVISFADQKRGGSLTKQDSVTTIHRAGNGEGPYISSILKKTDSQCSSASPVRKNIGFFEG</sequence>
<dbReference type="PROSITE" id="PS50262">
    <property type="entry name" value="G_PROTEIN_RECEP_F1_2"/>
    <property type="match status" value="1"/>
</dbReference>
<dbReference type="GO" id="GO:0004930">
    <property type="term" value="F:G protein-coupled receptor activity"/>
    <property type="evidence" value="ECO:0007669"/>
    <property type="project" value="InterPro"/>
</dbReference>
<keyword evidence="7" id="KW-0675">Receptor</keyword>
<feature type="transmembrane region" description="Helical" evidence="9">
    <location>
        <begin position="127"/>
        <end position="144"/>
    </location>
</feature>
<dbReference type="VEuPathDB" id="VectorBase:ACMO_003581"/>
<keyword evidence="6 9" id="KW-0472">Membrane</keyword>
<feature type="region of interest" description="Disordered" evidence="8">
    <location>
        <begin position="447"/>
        <end position="470"/>
    </location>
</feature>
<dbReference type="PANTHER" id="PTHR24241">
    <property type="entry name" value="NEUROPEPTIDE RECEPTOR-RELATED G-PROTEIN COUPLED RECEPTOR"/>
    <property type="match status" value="1"/>
</dbReference>
<dbReference type="SMART" id="SM01381">
    <property type="entry name" value="7TM_GPCR_Srsx"/>
    <property type="match status" value="1"/>
</dbReference>
<feature type="domain" description="G-protein coupled receptors family 1 profile" evidence="10">
    <location>
        <begin position="74"/>
        <end position="315"/>
    </location>
</feature>
<organism evidence="11 12">
    <name type="scientific">Anopheles coluzzii</name>
    <name type="common">African malaria mosquito</name>
    <dbReference type="NCBI Taxonomy" id="1518534"/>
    <lineage>
        <taxon>Eukaryota</taxon>
        <taxon>Metazoa</taxon>
        <taxon>Ecdysozoa</taxon>
        <taxon>Arthropoda</taxon>
        <taxon>Hexapoda</taxon>
        <taxon>Insecta</taxon>
        <taxon>Pterygota</taxon>
        <taxon>Neoptera</taxon>
        <taxon>Endopterygota</taxon>
        <taxon>Diptera</taxon>
        <taxon>Nematocera</taxon>
        <taxon>Culicoidea</taxon>
        <taxon>Culicidae</taxon>
        <taxon>Anophelinae</taxon>
        <taxon>Anopheles</taxon>
    </lineage>
</organism>
<dbReference type="CDD" id="cd14993">
    <property type="entry name" value="7tmA_CCKR-like"/>
    <property type="match status" value="1"/>
</dbReference>
<dbReference type="GO" id="GO:0042277">
    <property type="term" value="F:peptide binding"/>
    <property type="evidence" value="ECO:0007669"/>
    <property type="project" value="TreeGrafter"/>
</dbReference>
<feature type="region of interest" description="Disordered" evidence="8">
    <location>
        <begin position="568"/>
        <end position="602"/>
    </location>
</feature>
<evidence type="ECO:0000256" key="6">
    <source>
        <dbReference type="ARBA" id="ARBA00023136"/>
    </source>
</evidence>
<keyword evidence="5 9" id="KW-1133">Transmembrane helix</keyword>
<evidence type="ECO:0000256" key="5">
    <source>
        <dbReference type="ARBA" id="ARBA00022989"/>
    </source>
</evidence>
<dbReference type="PRINTS" id="PR00237">
    <property type="entry name" value="GPCRRHODOPSN"/>
</dbReference>
<feature type="transmembrane region" description="Helical" evidence="9">
    <location>
        <begin position="199"/>
        <end position="225"/>
    </location>
</feature>
<evidence type="ECO:0000256" key="2">
    <source>
        <dbReference type="ARBA" id="ARBA00010663"/>
    </source>
</evidence>
<name>A0A6E8VFY1_ANOCL</name>
<feature type="transmembrane region" description="Helical" evidence="9">
    <location>
        <begin position="156"/>
        <end position="179"/>
    </location>
</feature>
<dbReference type="Gene3D" id="1.20.1070.10">
    <property type="entry name" value="Rhodopsin 7-helix transmembrane proteins"/>
    <property type="match status" value="1"/>
</dbReference>
<evidence type="ECO:0000256" key="3">
    <source>
        <dbReference type="ARBA" id="ARBA00022475"/>
    </source>
</evidence>
<evidence type="ECO:0000256" key="7">
    <source>
        <dbReference type="ARBA" id="ARBA00023170"/>
    </source>
</evidence>
<dbReference type="AlphaFoldDB" id="A0A6E8VFY1"/>
<dbReference type="VEuPathDB" id="VectorBase:ACON2_040118"/>
<feature type="transmembrane region" description="Helical" evidence="9">
    <location>
        <begin position="57"/>
        <end position="83"/>
    </location>
</feature>
<evidence type="ECO:0000256" key="1">
    <source>
        <dbReference type="ARBA" id="ARBA00004651"/>
    </source>
</evidence>
<dbReference type="PANTHER" id="PTHR24241:SF76">
    <property type="entry name" value="NEUROPEPTIDE SIFAMIDE RECEPTOR"/>
    <property type="match status" value="1"/>
</dbReference>
<dbReference type="EnsemblMetazoa" id="ACON003335-RA">
    <property type="protein sequence ID" value="ACON003335-PA"/>
    <property type="gene ID" value="ACON003335"/>
</dbReference>
<keyword evidence="4 9" id="KW-0812">Transmembrane</keyword>
<accession>A0A6E8VFY1</accession>
<evidence type="ECO:0000313" key="12">
    <source>
        <dbReference type="Proteomes" id="UP001105220"/>
    </source>
</evidence>
<dbReference type="VEuPathDB" id="VectorBase:ACON003335"/>